<feature type="compositionally biased region" description="Low complexity" evidence="1">
    <location>
        <begin position="37"/>
        <end position="47"/>
    </location>
</feature>
<keyword evidence="3" id="KW-1185">Reference proteome</keyword>
<feature type="compositionally biased region" description="Polar residues" evidence="1">
    <location>
        <begin position="235"/>
        <end position="248"/>
    </location>
</feature>
<protein>
    <submittedName>
        <fullName evidence="2">Uncharacterized protein</fullName>
    </submittedName>
</protein>
<evidence type="ECO:0000313" key="3">
    <source>
        <dbReference type="Proteomes" id="UP000027138"/>
    </source>
</evidence>
<dbReference type="Proteomes" id="UP000027138">
    <property type="component" value="Unassembled WGS sequence"/>
</dbReference>
<dbReference type="InterPro" id="IPR004252">
    <property type="entry name" value="Probable_transposase_24"/>
</dbReference>
<name>A0A067KSA2_JATCU</name>
<accession>A0A067KSA2</accession>
<dbReference type="OrthoDB" id="1302510at2759"/>
<dbReference type="AlphaFoldDB" id="A0A067KSA2"/>
<proteinExistence type="predicted"/>
<sequence length="317" mass="34199">MARGRTIDSDTSGSGPHGGPSQGCSTRGRGGTIPCPSSGTSGASSSTQPPMLLRPPSIPSSSTPLFGLVESSPASQSPTTLGCEKAVRSSSACLMRYGRASRRLGRILHSRESVRYLHETGAVRLEAEKYSRDPTLMEVFTYTHTKDHDRNMFIDRHALGINENYSTALERVISSQAGSGAESRIDELELYLEAAGGEKRRKVYGISAEEISALRARVDELERQLAELRAHVMQMSGQHGAATSSSDPAPTPDRDVSTTLHQPLSPPLDLDTIDDTLVTPADTTTNPTDTLADCWNMWGPDSQHRRYDTGSCRGPTL</sequence>
<evidence type="ECO:0000256" key="1">
    <source>
        <dbReference type="SAM" id="MobiDB-lite"/>
    </source>
</evidence>
<feature type="region of interest" description="Disordered" evidence="1">
    <location>
        <begin position="234"/>
        <end position="273"/>
    </location>
</feature>
<organism evidence="2 3">
    <name type="scientific">Jatropha curcas</name>
    <name type="common">Barbados nut</name>
    <dbReference type="NCBI Taxonomy" id="180498"/>
    <lineage>
        <taxon>Eukaryota</taxon>
        <taxon>Viridiplantae</taxon>
        <taxon>Streptophyta</taxon>
        <taxon>Embryophyta</taxon>
        <taxon>Tracheophyta</taxon>
        <taxon>Spermatophyta</taxon>
        <taxon>Magnoliopsida</taxon>
        <taxon>eudicotyledons</taxon>
        <taxon>Gunneridae</taxon>
        <taxon>Pentapetalae</taxon>
        <taxon>rosids</taxon>
        <taxon>fabids</taxon>
        <taxon>Malpighiales</taxon>
        <taxon>Euphorbiaceae</taxon>
        <taxon>Crotonoideae</taxon>
        <taxon>Jatropheae</taxon>
        <taxon>Jatropha</taxon>
    </lineage>
</organism>
<reference evidence="2 3" key="1">
    <citation type="journal article" date="2014" name="PLoS ONE">
        <title>Global Analysis of Gene Expression Profiles in Physic Nut (Jatropha curcas L.) Seedlings Exposed to Salt Stress.</title>
        <authorList>
            <person name="Zhang L."/>
            <person name="Zhang C."/>
            <person name="Wu P."/>
            <person name="Chen Y."/>
            <person name="Li M."/>
            <person name="Jiang H."/>
            <person name="Wu G."/>
        </authorList>
    </citation>
    <scope>NUCLEOTIDE SEQUENCE [LARGE SCALE GENOMIC DNA]</scope>
    <source>
        <strain evidence="3">cv. GZQX0401</strain>
        <tissue evidence="2">Young leaves</tissue>
    </source>
</reference>
<dbReference type="Pfam" id="PF03004">
    <property type="entry name" value="Transposase_24"/>
    <property type="match status" value="1"/>
</dbReference>
<dbReference type="EMBL" id="KK914375">
    <property type="protein sequence ID" value="KDP37873.1"/>
    <property type="molecule type" value="Genomic_DNA"/>
</dbReference>
<feature type="region of interest" description="Disordered" evidence="1">
    <location>
        <begin position="1"/>
        <end position="82"/>
    </location>
</feature>
<gene>
    <name evidence="2" type="ORF">JCGZ_06380</name>
</gene>
<evidence type="ECO:0000313" key="2">
    <source>
        <dbReference type="EMBL" id="KDP37873.1"/>
    </source>
</evidence>